<dbReference type="AlphaFoldDB" id="A0A2K3LGV2"/>
<dbReference type="Gene3D" id="1.10.150.240">
    <property type="entry name" value="Putative phosphatase, domain 2"/>
    <property type="match status" value="1"/>
</dbReference>
<comment type="caution">
    <text evidence="1">The sequence shown here is derived from an EMBL/GenBank/DDBJ whole genome shotgun (WGS) entry which is preliminary data.</text>
</comment>
<dbReference type="STRING" id="57577.A0A2K3LGV2"/>
<gene>
    <name evidence="1" type="ORF">L195_g033724</name>
</gene>
<dbReference type="GO" id="GO:0016787">
    <property type="term" value="F:hydrolase activity"/>
    <property type="evidence" value="ECO:0007669"/>
    <property type="project" value="InterPro"/>
</dbReference>
<proteinExistence type="predicted"/>
<sequence>PVTVSVSHQFSPFVFPGKSPRHSTAVFSASSTDDSHIDSQDLAVLLEVDGVLVDAYRVGNRLAFNKAFEKFGLDCASWNEPVYSDLLRFHEFMSINALNFFETLFGKDLDSVILCSHIVADLVCKIKIRQIGWPSSLPTNEKGLFTKSVLQAKDREAYYMYLINVLLLRLNVLFVMLNERSVMALV</sequence>
<dbReference type="EMBL" id="ASHM01032882">
    <property type="protein sequence ID" value="PNX77753.1"/>
    <property type="molecule type" value="Genomic_DNA"/>
</dbReference>
<feature type="non-terminal residue" evidence="1">
    <location>
        <position position="1"/>
    </location>
</feature>
<accession>A0A2K3LGV2</accession>
<dbReference type="PANTHER" id="PTHR42896">
    <property type="entry name" value="XYLULOSE-1,5-BISPHOSPHATE (XUBP) PHOSPHATASE"/>
    <property type="match status" value="1"/>
</dbReference>
<protein>
    <submittedName>
        <fullName evidence="1">Uncharacterized protein</fullName>
    </submittedName>
</protein>
<organism evidence="1 2">
    <name type="scientific">Trifolium pratense</name>
    <name type="common">Red clover</name>
    <dbReference type="NCBI Taxonomy" id="57577"/>
    <lineage>
        <taxon>Eukaryota</taxon>
        <taxon>Viridiplantae</taxon>
        <taxon>Streptophyta</taxon>
        <taxon>Embryophyta</taxon>
        <taxon>Tracheophyta</taxon>
        <taxon>Spermatophyta</taxon>
        <taxon>Magnoliopsida</taxon>
        <taxon>eudicotyledons</taxon>
        <taxon>Gunneridae</taxon>
        <taxon>Pentapetalae</taxon>
        <taxon>rosids</taxon>
        <taxon>fabids</taxon>
        <taxon>Fabales</taxon>
        <taxon>Fabaceae</taxon>
        <taxon>Papilionoideae</taxon>
        <taxon>50 kb inversion clade</taxon>
        <taxon>NPAAA clade</taxon>
        <taxon>Hologalegina</taxon>
        <taxon>IRL clade</taxon>
        <taxon>Trifolieae</taxon>
        <taxon>Trifolium</taxon>
    </lineage>
</organism>
<evidence type="ECO:0000313" key="1">
    <source>
        <dbReference type="EMBL" id="PNX77753.1"/>
    </source>
</evidence>
<dbReference type="ExpressionAtlas" id="A0A2K3LGV2">
    <property type="expression patterns" value="baseline"/>
</dbReference>
<dbReference type="InterPro" id="IPR044999">
    <property type="entry name" value="CbbY-like"/>
</dbReference>
<reference evidence="1 2" key="2">
    <citation type="journal article" date="2017" name="Front. Plant Sci.">
        <title>Gene Classification and Mining of Molecular Markers Useful in Red Clover (Trifolium pratense) Breeding.</title>
        <authorList>
            <person name="Istvanek J."/>
            <person name="Dluhosova J."/>
            <person name="Dluhos P."/>
            <person name="Patkova L."/>
            <person name="Nedelnik J."/>
            <person name="Repkova J."/>
        </authorList>
    </citation>
    <scope>NUCLEOTIDE SEQUENCE [LARGE SCALE GENOMIC DNA]</scope>
    <source>
        <strain evidence="2">cv. Tatra</strain>
        <tissue evidence="1">Young leaves</tissue>
    </source>
</reference>
<name>A0A2K3LGV2_TRIPR</name>
<dbReference type="InterPro" id="IPR023198">
    <property type="entry name" value="PGP-like_dom2"/>
</dbReference>
<evidence type="ECO:0000313" key="2">
    <source>
        <dbReference type="Proteomes" id="UP000236291"/>
    </source>
</evidence>
<dbReference type="PANTHER" id="PTHR42896:SF3">
    <property type="entry name" value="PROTEIN, PUTATIVE, EXPRESSED-RELATED"/>
    <property type="match status" value="1"/>
</dbReference>
<reference evidence="1 2" key="1">
    <citation type="journal article" date="2014" name="Am. J. Bot.">
        <title>Genome assembly and annotation for red clover (Trifolium pratense; Fabaceae).</title>
        <authorList>
            <person name="Istvanek J."/>
            <person name="Jaros M."/>
            <person name="Krenek A."/>
            <person name="Repkova J."/>
        </authorList>
    </citation>
    <scope>NUCLEOTIDE SEQUENCE [LARGE SCALE GENOMIC DNA]</scope>
    <source>
        <strain evidence="2">cv. Tatra</strain>
        <tissue evidence="1">Young leaves</tissue>
    </source>
</reference>
<dbReference type="Proteomes" id="UP000236291">
    <property type="component" value="Unassembled WGS sequence"/>
</dbReference>